<dbReference type="InterPro" id="IPR001447">
    <property type="entry name" value="Arylamine_N-AcTrfase"/>
</dbReference>
<accession>A0A2S5G8L3</accession>
<dbReference type="Gene3D" id="3.30.2140.20">
    <property type="match status" value="1"/>
</dbReference>
<comment type="caution">
    <text evidence="2">The sequence shown here is derived from an EMBL/GenBank/DDBJ whole genome shotgun (WGS) entry which is preliminary data.</text>
</comment>
<proteinExistence type="inferred from homology"/>
<name>A0A2S5G8L3_9BACL</name>
<gene>
    <name evidence="2" type="ORF">C4B60_15905</name>
</gene>
<protein>
    <submittedName>
        <fullName evidence="2">Arylamine N-acetyltransferase</fullName>
    </submittedName>
</protein>
<comment type="similarity">
    <text evidence="1">Belongs to the arylamine N-acetyltransferase family.</text>
</comment>
<reference evidence="2 3" key="1">
    <citation type="submission" date="2018-02" db="EMBL/GenBank/DDBJ databases">
        <title>Jeotgalibacillus proteolyticum sp. nov. a protease producing bacterium isolated from ocean sediments of Laizhou Bay.</title>
        <authorList>
            <person name="Li Y."/>
        </authorList>
    </citation>
    <scope>NUCLEOTIDE SEQUENCE [LARGE SCALE GENOMIC DNA]</scope>
    <source>
        <strain evidence="2 3">22-7</strain>
    </source>
</reference>
<dbReference type="SUPFAM" id="SSF54001">
    <property type="entry name" value="Cysteine proteinases"/>
    <property type="match status" value="1"/>
</dbReference>
<sequence>MAAFHDSTSDYLNHLTLQNEDPSYDYLQKICHAQLNTFPFENISKLLYFRNHNYNHFDIPSFEQFTTNYTKFNFGGTCYTLNANLMRLLKSLGFDCYHIMLGEEHMGIIVKIDHERFYIDCGAAAPFFKPVRFESDFKNTSSFGRDEVHLLPEDPERNAFKYVRFTNGEQSGKTWKFNSRKEAKLSDFNGVMVRSNKPDAPFMTILRCQFYQTGKQRSVSLVNNKFGIRYSMGETVVRTLTSKEEIKEVISEEFLLPKLPVIEAIEVLESLPIDIFALREK</sequence>
<dbReference type="GO" id="GO:0016407">
    <property type="term" value="F:acetyltransferase activity"/>
    <property type="evidence" value="ECO:0007669"/>
    <property type="project" value="InterPro"/>
</dbReference>
<dbReference type="InterPro" id="IPR038765">
    <property type="entry name" value="Papain-like_cys_pep_sf"/>
</dbReference>
<dbReference type="AlphaFoldDB" id="A0A2S5G8L3"/>
<evidence type="ECO:0000313" key="2">
    <source>
        <dbReference type="EMBL" id="PPA69285.1"/>
    </source>
</evidence>
<dbReference type="Proteomes" id="UP000239047">
    <property type="component" value="Unassembled WGS sequence"/>
</dbReference>
<dbReference type="Pfam" id="PF00797">
    <property type="entry name" value="Acetyltransf_2"/>
    <property type="match status" value="1"/>
</dbReference>
<dbReference type="OrthoDB" id="2845539at2"/>
<evidence type="ECO:0000313" key="3">
    <source>
        <dbReference type="Proteomes" id="UP000239047"/>
    </source>
</evidence>
<dbReference type="EMBL" id="PREZ01000006">
    <property type="protein sequence ID" value="PPA69285.1"/>
    <property type="molecule type" value="Genomic_DNA"/>
</dbReference>
<dbReference type="PANTHER" id="PTHR11786">
    <property type="entry name" value="N-HYDROXYARYLAMINE O-ACETYLTRANSFERASE"/>
    <property type="match status" value="1"/>
</dbReference>
<keyword evidence="3" id="KW-1185">Reference proteome</keyword>
<organism evidence="2 3">
    <name type="scientific">Jeotgalibacillus proteolyticus</name>
    <dbReference type="NCBI Taxonomy" id="2082395"/>
    <lineage>
        <taxon>Bacteria</taxon>
        <taxon>Bacillati</taxon>
        <taxon>Bacillota</taxon>
        <taxon>Bacilli</taxon>
        <taxon>Bacillales</taxon>
        <taxon>Caryophanaceae</taxon>
        <taxon>Jeotgalibacillus</taxon>
    </lineage>
</organism>
<keyword evidence="2" id="KW-0808">Transferase</keyword>
<dbReference type="PANTHER" id="PTHR11786:SF0">
    <property type="entry name" value="ARYLAMINE N-ACETYLTRANSFERASE 4-RELATED"/>
    <property type="match status" value="1"/>
</dbReference>
<evidence type="ECO:0000256" key="1">
    <source>
        <dbReference type="ARBA" id="ARBA00006547"/>
    </source>
</evidence>
<dbReference type="InterPro" id="IPR053710">
    <property type="entry name" value="Arylamine_NAT_domain_sf"/>
</dbReference>
<dbReference type="RefSeq" id="WP_104059023.1">
    <property type="nucleotide sequence ID" value="NZ_PREZ01000006.1"/>
</dbReference>